<organism evidence="2 3">
    <name type="scientific">Datura stramonium</name>
    <name type="common">Jimsonweed</name>
    <name type="synonym">Common thornapple</name>
    <dbReference type="NCBI Taxonomy" id="4076"/>
    <lineage>
        <taxon>Eukaryota</taxon>
        <taxon>Viridiplantae</taxon>
        <taxon>Streptophyta</taxon>
        <taxon>Embryophyta</taxon>
        <taxon>Tracheophyta</taxon>
        <taxon>Spermatophyta</taxon>
        <taxon>Magnoliopsida</taxon>
        <taxon>eudicotyledons</taxon>
        <taxon>Gunneridae</taxon>
        <taxon>Pentapetalae</taxon>
        <taxon>asterids</taxon>
        <taxon>lamiids</taxon>
        <taxon>Solanales</taxon>
        <taxon>Solanaceae</taxon>
        <taxon>Solanoideae</taxon>
        <taxon>Datureae</taxon>
        <taxon>Datura</taxon>
    </lineage>
</organism>
<accession>A0ABS8T6N3</accession>
<dbReference type="Proteomes" id="UP000823775">
    <property type="component" value="Unassembled WGS sequence"/>
</dbReference>
<sequence length="138" mass="15688">MATRKEVNFVPKVKEANKESTTVLSRVHKLQEGKAKILYSGKGVGNLGKWKEVKLKSGVNKLQDIATIENNKLDVLRKEEDNNEEHSFNNNQGTTSVEANNNIRILNADATSYTTKVKKVETTKQWIERSYEKLLQVK</sequence>
<evidence type="ECO:0000313" key="2">
    <source>
        <dbReference type="EMBL" id="MCD7466608.1"/>
    </source>
</evidence>
<gene>
    <name evidence="2" type="ORF">HAX54_003455</name>
</gene>
<dbReference type="EMBL" id="JACEIK010001159">
    <property type="protein sequence ID" value="MCD7466608.1"/>
    <property type="molecule type" value="Genomic_DNA"/>
</dbReference>
<protein>
    <submittedName>
        <fullName evidence="2">Uncharacterized protein</fullName>
    </submittedName>
</protein>
<evidence type="ECO:0000313" key="3">
    <source>
        <dbReference type="Proteomes" id="UP000823775"/>
    </source>
</evidence>
<evidence type="ECO:0000256" key="1">
    <source>
        <dbReference type="SAM" id="MobiDB-lite"/>
    </source>
</evidence>
<keyword evidence="3" id="KW-1185">Reference proteome</keyword>
<comment type="caution">
    <text evidence="2">The sequence shown here is derived from an EMBL/GenBank/DDBJ whole genome shotgun (WGS) entry which is preliminary data.</text>
</comment>
<feature type="region of interest" description="Disordered" evidence="1">
    <location>
        <begin position="79"/>
        <end position="100"/>
    </location>
</feature>
<proteinExistence type="predicted"/>
<reference evidence="2 3" key="1">
    <citation type="journal article" date="2021" name="BMC Genomics">
        <title>Datura genome reveals duplications of psychoactive alkaloid biosynthetic genes and high mutation rate following tissue culture.</title>
        <authorList>
            <person name="Rajewski A."/>
            <person name="Carter-House D."/>
            <person name="Stajich J."/>
            <person name="Litt A."/>
        </authorList>
    </citation>
    <scope>NUCLEOTIDE SEQUENCE [LARGE SCALE GENOMIC DNA]</scope>
    <source>
        <strain evidence="2">AR-01</strain>
    </source>
</reference>
<feature type="compositionally biased region" description="Polar residues" evidence="1">
    <location>
        <begin position="88"/>
        <end position="100"/>
    </location>
</feature>
<name>A0ABS8T6N3_DATST</name>